<dbReference type="RefSeq" id="XP_056786325.1">
    <property type="nucleotide sequence ID" value="XM_056938948.1"/>
</dbReference>
<reference evidence="1" key="2">
    <citation type="journal article" date="2023" name="IMA Fungus">
        <title>Comparative genomic study of the Penicillium genus elucidates a diverse pangenome and 15 lateral gene transfer events.</title>
        <authorList>
            <person name="Petersen C."/>
            <person name="Sorensen T."/>
            <person name="Nielsen M.R."/>
            <person name="Sondergaard T.E."/>
            <person name="Sorensen J.L."/>
            <person name="Fitzpatrick D.A."/>
            <person name="Frisvad J.C."/>
            <person name="Nielsen K.L."/>
        </authorList>
    </citation>
    <scope>NUCLEOTIDE SEQUENCE</scope>
    <source>
        <strain evidence="1">IBT 30728</strain>
    </source>
</reference>
<organism evidence="1 2">
    <name type="scientific">Penicillium diatomitis</name>
    <dbReference type="NCBI Taxonomy" id="2819901"/>
    <lineage>
        <taxon>Eukaryota</taxon>
        <taxon>Fungi</taxon>
        <taxon>Dikarya</taxon>
        <taxon>Ascomycota</taxon>
        <taxon>Pezizomycotina</taxon>
        <taxon>Eurotiomycetes</taxon>
        <taxon>Eurotiomycetidae</taxon>
        <taxon>Eurotiales</taxon>
        <taxon>Aspergillaceae</taxon>
        <taxon>Penicillium</taxon>
    </lineage>
</organism>
<dbReference type="EMBL" id="JAPWDQ010000015">
    <property type="protein sequence ID" value="KAJ5469735.1"/>
    <property type="molecule type" value="Genomic_DNA"/>
</dbReference>
<evidence type="ECO:0000313" key="2">
    <source>
        <dbReference type="Proteomes" id="UP001148312"/>
    </source>
</evidence>
<evidence type="ECO:0000313" key="1">
    <source>
        <dbReference type="EMBL" id="KAJ5469735.1"/>
    </source>
</evidence>
<dbReference type="GeneID" id="81629198"/>
<dbReference type="Proteomes" id="UP001148312">
    <property type="component" value="Unassembled WGS sequence"/>
</dbReference>
<name>A0A9W9WLM3_9EURO</name>
<keyword evidence="2" id="KW-1185">Reference proteome</keyword>
<sequence length="398" mass="43268">MSKLRKTLPGSNAAAQKEVRGGRSGKVILWVRENLGFEDGRDEDIARYISVGLKQIVLEDLLQERLDVEDQTEANPSGVGVLTTLAIKSFKKLSLLEIPQFLDHIIAAEVDSPALGSKGTKIGFLYWISGLSRKIAEFLALYDESIAIENQASQNATRVARESWRQTPILTSPQDAPADYGTPQSRLRASNTYAALSSSAAQTESPEIQIPPIFYSNRSQTPNFSLTSMPLRRRMSGATSISEPLLSHPSPTTLSANGLQNKRKRVCLTHGEESAIPPNALIQVNSSIMAGSTCDGAEEGIQTDININDAYWSVILSDTPNRAISGADWLQSSVGMSGTFPEMGTRASTTAGTLADQTNFFVPEFQNEAYAMLDFHDGSNQLPYSSMVWRCSASTPLT</sequence>
<proteinExistence type="predicted"/>
<reference evidence="1" key="1">
    <citation type="submission" date="2022-12" db="EMBL/GenBank/DDBJ databases">
        <authorList>
            <person name="Petersen C."/>
        </authorList>
    </citation>
    <scope>NUCLEOTIDE SEQUENCE</scope>
    <source>
        <strain evidence="1">IBT 30728</strain>
    </source>
</reference>
<dbReference type="AlphaFoldDB" id="A0A9W9WLM3"/>
<protein>
    <submittedName>
        <fullName evidence="1">Uncharacterized protein</fullName>
    </submittedName>
</protein>
<comment type="caution">
    <text evidence="1">The sequence shown here is derived from an EMBL/GenBank/DDBJ whole genome shotgun (WGS) entry which is preliminary data.</text>
</comment>
<gene>
    <name evidence="1" type="ORF">N7539_009353</name>
</gene>
<accession>A0A9W9WLM3</accession>